<evidence type="ECO:0000256" key="3">
    <source>
        <dbReference type="ARBA" id="ARBA00022692"/>
    </source>
</evidence>
<feature type="transmembrane region" description="Helical" evidence="6">
    <location>
        <begin position="213"/>
        <end position="230"/>
    </location>
</feature>
<keyword evidence="2" id="KW-1003">Cell membrane</keyword>
<accession>A0A9Q6IHG9</accession>
<protein>
    <recommendedName>
        <fullName evidence="9">Polysaccharide biosynthesis protein</fullName>
    </recommendedName>
</protein>
<feature type="transmembrane region" description="Helical" evidence="6">
    <location>
        <begin position="292"/>
        <end position="311"/>
    </location>
</feature>
<evidence type="ECO:0000313" key="7">
    <source>
        <dbReference type="EMBL" id="PYC37325.1"/>
    </source>
</evidence>
<feature type="transmembrane region" description="Helical" evidence="6">
    <location>
        <begin position="149"/>
        <end position="173"/>
    </location>
</feature>
<dbReference type="RefSeq" id="WP_110652264.1">
    <property type="nucleotide sequence ID" value="NZ_CP063455.1"/>
</dbReference>
<keyword evidence="3 6" id="KW-0812">Transmembrane</keyword>
<keyword evidence="5 6" id="KW-0472">Membrane</keyword>
<evidence type="ECO:0000256" key="2">
    <source>
        <dbReference type="ARBA" id="ARBA00022475"/>
    </source>
</evidence>
<dbReference type="GO" id="GO:0005886">
    <property type="term" value="C:plasma membrane"/>
    <property type="evidence" value="ECO:0007669"/>
    <property type="project" value="UniProtKB-SubCell"/>
</dbReference>
<feature type="transmembrane region" description="Helical" evidence="6">
    <location>
        <begin position="417"/>
        <end position="434"/>
    </location>
</feature>
<comment type="caution">
    <text evidence="7">The sequence shown here is derived from an EMBL/GenBank/DDBJ whole genome shotgun (WGS) entry which is preliminary data.</text>
</comment>
<feature type="transmembrane region" description="Helical" evidence="6">
    <location>
        <begin position="385"/>
        <end position="405"/>
    </location>
</feature>
<feature type="transmembrane region" description="Helical" evidence="6">
    <location>
        <begin position="331"/>
        <end position="351"/>
    </location>
</feature>
<feature type="transmembrane region" description="Helical" evidence="6">
    <location>
        <begin position="358"/>
        <end position="379"/>
    </location>
</feature>
<sequence>MSIKVGRDIFTYGIGELIFKLLPILILPFIVRNLDQAEFGAAELMLTIMNSFIIFLCFGSGSAIHRYYNDPKFSLKERSEIISTSFLFVIFITTLSLAILFLFYDYLILKLNLYTFKDYKLIFALFIIFSIFGQLTLDVIRIRGEPLQYLLVAGLARIGGGLLCLVFVVFLSFGVKGYLSAPIIATASALIVGILLIRSDLSASFKWNSLRKIVSYGWPFALLAPLQWLISGLDRYLIASDAGLATLGSYAMAAKIATMIGLMFASILSAWGPSAARLQAISKSNFLALHKMVFYGCLTAFFATCLLLHWFSNWGIILLFSEIYSESHYYVLPLVIGSSLPMVSATLYTYISLSGKTYTYILINIAGGGLALILNLILINRIGALGGAISSALVGISIFLLNYFAAVKYGFSRFTTYELLSFALGITTVFTLATTSKYEIFLIILNSIVILYFLMRFFSSLKKVREL</sequence>
<evidence type="ECO:0000256" key="4">
    <source>
        <dbReference type="ARBA" id="ARBA00022989"/>
    </source>
</evidence>
<feature type="transmembrane region" description="Helical" evidence="6">
    <location>
        <begin position="179"/>
        <end position="201"/>
    </location>
</feature>
<name>A0A9Q6IHG9_9PSED</name>
<dbReference type="EMBL" id="QJRN01000007">
    <property type="protein sequence ID" value="PYC37325.1"/>
    <property type="molecule type" value="Genomic_DNA"/>
</dbReference>
<dbReference type="PANTHER" id="PTHR30250:SF11">
    <property type="entry name" value="O-ANTIGEN TRANSPORTER-RELATED"/>
    <property type="match status" value="1"/>
</dbReference>
<evidence type="ECO:0000256" key="5">
    <source>
        <dbReference type="ARBA" id="ARBA00023136"/>
    </source>
</evidence>
<evidence type="ECO:0000256" key="1">
    <source>
        <dbReference type="ARBA" id="ARBA00004651"/>
    </source>
</evidence>
<comment type="subcellular location">
    <subcellularLocation>
        <location evidence="1">Cell membrane</location>
        <topology evidence="1">Multi-pass membrane protein</topology>
    </subcellularLocation>
</comment>
<feature type="transmembrane region" description="Helical" evidence="6">
    <location>
        <begin position="85"/>
        <end position="107"/>
    </location>
</feature>
<gene>
    <name evidence="7" type="ORF">DMX08_13605</name>
</gene>
<dbReference type="PANTHER" id="PTHR30250">
    <property type="entry name" value="PST FAMILY PREDICTED COLANIC ACID TRANSPORTER"/>
    <property type="match status" value="1"/>
</dbReference>
<evidence type="ECO:0008006" key="9">
    <source>
        <dbReference type="Google" id="ProtNLM"/>
    </source>
</evidence>
<feature type="transmembrane region" description="Helical" evidence="6">
    <location>
        <begin position="440"/>
        <end position="458"/>
    </location>
</feature>
<reference evidence="7 8" key="1">
    <citation type="submission" date="2018-06" db="EMBL/GenBank/DDBJ databases">
        <title>Pseudomonas diversity within urban Lake Michigan freshwaters.</title>
        <authorList>
            <person name="Batrich M."/>
            <person name="Hatzopoulos T."/>
            <person name="Putonti C."/>
        </authorList>
    </citation>
    <scope>NUCLEOTIDE SEQUENCE [LARGE SCALE GENOMIC DNA]</scope>
    <source>
        <strain evidence="7 8">MB-090624</strain>
    </source>
</reference>
<dbReference type="Proteomes" id="UP000248188">
    <property type="component" value="Unassembled WGS sequence"/>
</dbReference>
<dbReference type="InterPro" id="IPR050833">
    <property type="entry name" value="Poly_Biosynth_Transport"/>
</dbReference>
<dbReference type="AlphaFoldDB" id="A0A9Q6IHG9"/>
<dbReference type="Pfam" id="PF01943">
    <property type="entry name" value="Polysacc_synt"/>
    <property type="match status" value="1"/>
</dbReference>
<proteinExistence type="predicted"/>
<feature type="transmembrane region" description="Helical" evidence="6">
    <location>
        <begin position="250"/>
        <end position="271"/>
    </location>
</feature>
<organism evidence="7 8">
    <name type="scientific">Pseudomonas protegens</name>
    <dbReference type="NCBI Taxonomy" id="380021"/>
    <lineage>
        <taxon>Bacteria</taxon>
        <taxon>Pseudomonadati</taxon>
        <taxon>Pseudomonadota</taxon>
        <taxon>Gammaproteobacteria</taxon>
        <taxon>Pseudomonadales</taxon>
        <taxon>Pseudomonadaceae</taxon>
        <taxon>Pseudomonas</taxon>
    </lineage>
</organism>
<dbReference type="InterPro" id="IPR002797">
    <property type="entry name" value="Polysacc_synth"/>
</dbReference>
<feature type="transmembrane region" description="Helical" evidence="6">
    <location>
        <begin position="119"/>
        <end position="137"/>
    </location>
</feature>
<evidence type="ECO:0000313" key="8">
    <source>
        <dbReference type="Proteomes" id="UP000248188"/>
    </source>
</evidence>
<feature type="transmembrane region" description="Helical" evidence="6">
    <location>
        <begin position="44"/>
        <end position="64"/>
    </location>
</feature>
<keyword evidence="4 6" id="KW-1133">Transmembrane helix</keyword>
<evidence type="ECO:0000256" key="6">
    <source>
        <dbReference type="SAM" id="Phobius"/>
    </source>
</evidence>
<feature type="transmembrane region" description="Helical" evidence="6">
    <location>
        <begin position="12"/>
        <end position="32"/>
    </location>
</feature>